<keyword evidence="2" id="KW-1185">Reference proteome</keyword>
<gene>
    <name evidence="1" type="ORF">GCM10011583_10730</name>
</gene>
<sequence length="68" mass="6974">MAERVGRAAAAALAAGADSAAWVAGATRAVPVSMAPAVRAITVDLRTFLRTPGKLLIKGTLRCRKCPV</sequence>
<reference evidence="2" key="1">
    <citation type="journal article" date="2019" name="Int. J. Syst. Evol. Microbiol.">
        <title>The Global Catalogue of Microorganisms (GCM) 10K type strain sequencing project: providing services to taxonomists for standard genome sequencing and annotation.</title>
        <authorList>
            <consortium name="The Broad Institute Genomics Platform"/>
            <consortium name="The Broad Institute Genome Sequencing Center for Infectious Disease"/>
            <person name="Wu L."/>
            <person name="Ma J."/>
        </authorList>
    </citation>
    <scope>NUCLEOTIDE SEQUENCE [LARGE SCALE GENOMIC DNA]</scope>
    <source>
        <strain evidence="2">CGMCC 4.7275</strain>
    </source>
</reference>
<dbReference type="Proteomes" id="UP000660265">
    <property type="component" value="Unassembled WGS sequence"/>
</dbReference>
<comment type="caution">
    <text evidence="1">The sequence shown here is derived from an EMBL/GenBank/DDBJ whole genome shotgun (WGS) entry which is preliminary data.</text>
</comment>
<proteinExistence type="predicted"/>
<evidence type="ECO:0000313" key="2">
    <source>
        <dbReference type="Proteomes" id="UP000660265"/>
    </source>
</evidence>
<name>A0ABQ2DZV9_9ACTN</name>
<protein>
    <recommendedName>
        <fullName evidence="3">Secreted protein</fullName>
    </recommendedName>
</protein>
<evidence type="ECO:0000313" key="1">
    <source>
        <dbReference type="EMBL" id="GGJ81122.1"/>
    </source>
</evidence>
<evidence type="ECO:0008006" key="3">
    <source>
        <dbReference type="Google" id="ProtNLM"/>
    </source>
</evidence>
<accession>A0ABQ2DZV9</accession>
<dbReference type="EMBL" id="BMMV01000003">
    <property type="protein sequence ID" value="GGJ81122.1"/>
    <property type="molecule type" value="Genomic_DNA"/>
</dbReference>
<organism evidence="1 2">
    <name type="scientific">Streptomyces camponoticapitis</name>
    <dbReference type="NCBI Taxonomy" id="1616125"/>
    <lineage>
        <taxon>Bacteria</taxon>
        <taxon>Bacillati</taxon>
        <taxon>Actinomycetota</taxon>
        <taxon>Actinomycetes</taxon>
        <taxon>Kitasatosporales</taxon>
        <taxon>Streptomycetaceae</taxon>
        <taxon>Streptomyces</taxon>
    </lineage>
</organism>